<name>A0A1L9SG60_9EURO</name>
<sequence>MADMESKQGPAESHDPFGDEETTEVQYKTLQWWQSGILMIAETVSLGVLSLPATVAAIGIAPATVLIVGLGIIATYSGYVIGCFRQRYPFIHSFADAGEVLLGTPGRLVFEVGQLIFFLFATGSHLLTFTVMMNTITDHGTCSIVFGVVGMLLSFICSLPRTMKNVSWLAITSFVSIFTAVLITMIGVAVERPGQGFDVVRHTSFVNGFTAVTNIIFAYCGHAAFFGFIAEMKDPRDYPKSLCMLQGFEIILYTVASAVIYRYAGQDVTSPALGSTGPLLRKVAYGIAFPTIVIAGVINGHVAIKNVFVRLFRGTELIHERGLRATGAWVALTLAFWTLSWVIAEAIPVFSNLVSLISALFASWFSYGLPGVFGLYMDFGNYFGSTRRTVISLANLGLVVVGVTVCACGLWVSGVAIHNDSSKTSFSCANNA</sequence>
<dbReference type="FunFam" id="1.20.1740.10:FF:000039">
    <property type="entry name" value="Neutral amino acid transporter (Eurofung)"/>
    <property type="match status" value="1"/>
</dbReference>
<protein>
    <recommendedName>
        <fullName evidence="8">Amino acid transporter transmembrane domain-containing protein</fullName>
    </recommendedName>
</protein>
<comment type="similarity">
    <text evidence="2">Belongs to the amino acid/polyamine transporter 2 family.</text>
</comment>
<dbReference type="AlphaFoldDB" id="A0A1L9SG60"/>
<dbReference type="Proteomes" id="UP000184188">
    <property type="component" value="Unassembled WGS sequence"/>
</dbReference>
<feature type="transmembrane region" description="Helical" evidence="7">
    <location>
        <begin position="115"/>
        <end position="137"/>
    </location>
</feature>
<dbReference type="Gene3D" id="1.20.1740.10">
    <property type="entry name" value="Amino acid/polyamine transporter I"/>
    <property type="match status" value="1"/>
</dbReference>
<evidence type="ECO:0000313" key="9">
    <source>
        <dbReference type="EMBL" id="OJJ46152.1"/>
    </source>
</evidence>
<evidence type="ECO:0000256" key="6">
    <source>
        <dbReference type="SAM" id="MobiDB-lite"/>
    </source>
</evidence>
<evidence type="ECO:0000256" key="1">
    <source>
        <dbReference type="ARBA" id="ARBA00004141"/>
    </source>
</evidence>
<evidence type="ECO:0000256" key="2">
    <source>
        <dbReference type="ARBA" id="ARBA00008066"/>
    </source>
</evidence>
<organism evidence="9 10">
    <name type="scientific">Penicilliopsis zonata CBS 506.65</name>
    <dbReference type="NCBI Taxonomy" id="1073090"/>
    <lineage>
        <taxon>Eukaryota</taxon>
        <taxon>Fungi</taxon>
        <taxon>Dikarya</taxon>
        <taxon>Ascomycota</taxon>
        <taxon>Pezizomycotina</taxon>
        <taxon>Eurotiomycetes</taxon>
        <taxon>Eurotiomycetidae</taxon>
        <taxon>Eurotiales</taxon>
        <taxon>Aspergillaceae</taxon>
        <taxon>Penicilliopsis</taxon>
    </lineage>
</organism>
<comment type="subcellular location">
    <subcellularLocation>
        <location evidence="1">Membrane</location>
        <topology evidence="1">Multi-pass membrane protein</topology>
    </subcellularLocation>
</comment>
<dbReference type="OrthoDB" id="294730at2759"/>
<feature type="compositionally biased region" description="Basic and acidic residues" evidence="6">
    <location>
        <begin position="1"/>
        <end position="17"/>
    </location>
</feature>
<dbReference type="GeneID" id="34613278"/>
<feature type="transmembrane region" description="Helical" evidence="7">
    <location>
        <begin position="209"/>
        <end position="230"/>
    </location>
</feature>
<dbReference type="Pfam" id="PF01490">
    <property type="entry name" value="Aa_trans"/>
    <property type="match status" value="1"/>
</dbReference>
<feature type="transmembrane region" description="Helical" evidence="7">
    <location>
        <begin position="143"/>
        <end position="159"/>
    </location>
</feature>
<reference evidence="10" key="1">
    <citation type="journal article" date="2017" name="Genome Biol.">
        <title>Comparative genomics reveals high biological diversity and specific adaptations in the industrially and medically important fungal genus Aspergillus.</title>
        <authorList>
            <person name="de Vries R.P."/>
            <person name="Riley R."/>
            <person name="Wiebenga A."/>
            <person name="Aguilar-Osorio G."/>
            <person name="Amillis S."/>
            <person name="Uchima C.A."/>
            <person name="Anderluh G."/>
            <person name="Asadollahi M."/>
            <person name="Askin M."/>
            <person name="Barry K."/>
            <person name="Battaglia E."/>
            <person name="Bayram O."/>
            <person name="Benocci T."/>
            <person name="Braus-Stromeyer S.A."/>
            <person name="Caldana C."/>
            <person name="Canovas D."/>
            <person name="Cerqueira G.C."/>
            <person name="Chen F."/>
            <person name="Chen W."/>
            <person name="Choi C."/>
            <person name="Clum A."/>
            <person name="Dos Santos R.A."/>
            <person name="Damasio A.R."/>
            <person name="Diallinas G."/>
            <person name="Emri T."/>
            <person name="Fekete E."/>
            <person name="Flipphi M."/>
            <person name="Freyberg S."/>
            <person name="Gallo A."/>
            <person name="Gournas C."/>
            <person name="Habgood R."/>
            <person name="Hainaut M."/>
            <person name="Harispe M.L."/>
            <person name="Henrissat B."/>
            <person name="Hilden K.S."/>
            <person name="Hope R."/>
            <person name="Hossain A."/>
            <person name="Karabika E."/>
            <person name="Karaffa L."/>
            <person name="Karanyi Z."/>
            <person name="Krasevec N."/>
            <person name="Kuo A."/>
            <person name="Kusch H."/>
            <person name="LaButti K."/>
            <person name="Lagendijk E.L."/>
            <person name="Lapidus A."/>
            <person name="Levasseur A."/>
            <person name="Lindquist E."/>
            <person name="Lipzen A."/>
            <person name="Logrieco A.F."/>
            <person name="MacCabe A."/>
            <person name="Maekelae M.R."/>
            <person name="Malavazi I."/>
            <person name="Melin P."/>
            <person name="Meyer V."/>
            <person name="Mielnichuk N."/>
            <person name="Miskei M."/>
            <person name="Molnar A.P."/>
            <person name="Mule G."/>
            <person name="Ngan C.Y."/>
            <person name="Orejas M."/>
            <person name="Orosz E."/>
            <person name="Ouedraogo J.P."/>
            <person name="Overkamp K.M."/>
            <person name="Park H.-S."/>
            <person name="Perrone G."/>
            <person name="Piumi F."/>
            <person name="Punt P.J."/>
            <person name="Ram A.F."/>
            <person name="Ramon A."/>
            <person name="Rauscher S."/>
            <person name="Record E."/>
            <person name="Riano-Pachon D.M."/>
            <person name="Robert V."/>
            <person name="Roehrig J."/>
            <person name="Ruller R."/>
            <person name="Salamov A."/>
            <person name="Salih N.S."/>
            <person name="Samson R.A."/>
            <person name="Sandor E."/>
            <person name="Sanguinetti M."/>
            <person name="Schuetze T."/>
            <person name="Sepcic K."/>
            <person name="Shelest E."/>
            <person name="Sherlock G."/>
            <person name="Sophianopoulou V."/>
            <person name="Squina F.M."/>
            <person name="Sun H."/>
            <person name="Susca A."/>
            <person name="Todd R.B."/>
            <person name="Tsang A."/>
            <person name="Unkles S.E."/>
            <person name="van de Wiele N."/>
            <person name="van Rossen-Uffink D."/>
            <person name="Oliveira J.V."/>
            <person name="Vesth T.C."/>
            <person name="Visser J."/>
            <person name="Yu J.-H."/>
            <person name="Zhou M."/>
            <person name="Andersen M.R."/>
            <person name="Archer D.B."/>
            <person name="Baker S.E."/>
            <person name="Benoit I."/>
            <person name="Brakhage A.A."/>
            <person name="Braus G.H."/>
            <person name="Fischer R."/>
            <person name="Frisvad J.C."/>
            <person name="Goldman G.H."/>
            <person name="Houbraken J."/>
            <person name="Oakley B."/>
            <person name="Pocsi I."/>
            <person name="Scazzocchio C."/>
            <person name="Seiboth B."/>
            <person name="vanKuyk P.A."/>
            <person name="Wortman J."/>
            <person name="Dyer P.S."/>
            <person name="Grigoriev I.V."/>
        </authorList>
    </citation>
    <scope>NUCLEOTIDE SEQUENCE [LARGE SCALE GENOMIC DNA]</scope>
    <source>
        <strain evidence="10">CBS 506.65</strain>
    </source>
</reference>
<proteinExistence type="inferred from homology"/>
<dbReference type="EMBL" id="KV878343">
    <property type="protein sequence ID" value="OJJ46152.1"/>
    <property type="molecule type" value="Genomic_DNA"/>
</dbReference>
<gene>
    <name evidence="9" type="ORF">ASPZODRAFT_167157</name>
</gene>
<keyword evidence="3 7" id="KW-0812">Transmembrane</keyword>
<feature type="transmembrane region" description="Helical" evidence="7">
    <location>
        <begin position="166"/>
        <end position="189"/>
    </location>
</feature>
<accession>A0A1L9SG60</accession>
<dbReference type="PANTHER" id="PTHR22950">
    <property type="entry name" value="AMINO ACID TRANSPORTER"/>
    <property type="match status" value="1"/>
</dbReference>
<dbReference type="InterPro" id="IPR013057">
    <property type="entry name" value="AA_transpt_TM"/>
</dbReference>
<feature type="transmembrane region" description="Helical" evidence="7">
    <location>
        <begin position="356"/>
        <end position="377"/>
    </location>
</feature>
<feature type="transmembrane region" description="Helical" evidence="7">
    <location>
        <begin position="389"/>
        <end position="412"/>
    </location>
</feature>
<dbReference type="GO" id="GO:0016020">
    <property type="term" value="C:membrane"/>
    <property type="evidence" value="ECO:0007669"/>
    <property type="project" value="UniProtKB-SubCell"/>
</dbReference>
<keyword evidence="4 7" id="KW-1133">Transmembrane helix</keyword>
<dbReference type="RefSeq" id="XP_022580662.1">
    <property type="nucleotide sequence ID" value="XM_022726814.1"/>
</dbReference>
<dbReference type="GO" id="GO:0015179">
    <property type="term" value="F:L-amino acid transmembrane transporter activity"/>
    <property type="evidence" value="ECO:0007669"/>
    <property type="project" value="TreeGrafter"/>
</dbReference>
<feature type="transmembrane region" description="Helical" evidence="7">
    <location>
        <begin position="325"/>
        <end position="344"/>
    </location>
</feature>
<dbReference type="PANTHER" id="PTHR22950:SF668">
    <property type="entry name" value="AMINO ACID TRANSPORTER (EUROFUNG)"/>
    <property type="match status" value="1"/>
</dbReference>
<feature type="domain" description="Amino acid transporter transmembrane" evidence="8">
    <location>
        <begin position="29"/>
        <end position="412"/>
    </location>
</feature>
<feature type="transmembrane region" description="Helical" evidence="7">
    <location>
        <begin position="242"/>
        <end position="263"/>
    </location>
</feature>
<keyword evidence="10" id="KW-1185">Reference proteome</keyword>
<feature type="transmembrane region" description="Helical" evidence="7">
    <location>
        <begin position="283"/>
        <end position="304"/>
    </location>
</feature>
<evidence type="ECO:0000256" key="3">
    <source>
        <dbReference type="ARBA" id="ARBA00022692"/>
    </source>
</evidence>
<feature type="transmembrane region" description="Helical" evidence="7">
    <location>
        <begin position="37"/>
        <end position="60"/>
    </location>
</feature>
<dbReference type="STRING" id="1073090.A0A1L9SG60"/>
<keyword evidence="5 7" id="KW-0472">Membrane</keyword>
<evidence type="ECO:0000256" key="5">
    <source>
        <dbReference type="ARBA" id="ARBA00023136"/>
    </source>
</evidence>
<evidence type="ECO:0000256" key="4">
    <source>
        <dbReference type="ARBA" id="ARBA00022989"/>
    </source>
</evidence>
<feature type="region of interest" description="Disordered" evidence="6">
    <location>
        <begin position="1"/>
        <end position="20"/>
    </location>
</feature>
<evidence type="ECO:0000313" key="10">
    <source>
        <dbReference type="Proteomes" id="UP000184188"/>
    </source>
</evidence>
<evidence type="ECO:0000256" key="7">
    <source>
        <dbReference type="SAM" id="Phobius"/>
    </source>
</evidence>
<evidence type="ECO:0000259" key="8">
    <source>
        <dbReference type="Pfam" id="PF01490"/>
    </source>
</evidence>
<feature type="transmembrane region" description="Helical" evidence="7">
    <location>
        <begin position="66"/>
        <end position="84"/>
    </location>
</feature>
<dbReference type="VEuPathDB" id="FungiDB:ASPZODRAFT_167157"/>